<evidence type="ECO:0000313" key="1">
    <source>
        <dbReference type="EMBL" id="GFT72779.1"/>
    </source>
</evidence>
<accession>A0A8X6U1M1</accession>
<gene>
    <name evidence="1" type="ORF">NPIL_118311</name>
</gene>
<organism evidence="1 2">
    <name type="scientific">Nephila pilipes</name>
    <name type="common">Giant wood spider</name>
    <name type="synonym">Nephila maculata</name>
    <dbReference type="NCBI Taxonomy" id="299642"/>
    <lineage>
        <taxon>Eukaryota</taxon>
        <taxon>Metazoa</taxon>
        <taxon>Ecdysozoa</taxon>
        <taxon>Arthropoda</taxon>
        <taxon>Chelicerata</taxon>
        <taxon>Arachnida</taxon>
        <taxon>Araneae</taxon>
        <taxon>Araneomorphae</taxon>
        <taxon>Entelegynae</taxon>
        <taxon>Araneoidea</taxon>
        <taxon>Nephilidae</taxon>
        <taxon>Nephila</taxon>
    </lineage>
</organism>
<proteinExistence type="predicted"/>
<protein>
    <submittedName>
        <fullName evidence="1">Uncharacterized protein</fullName>
    </submittedName>
</protein>
<reference evidence="1" key="1">
    <citation type="submission" date="2020-08" db="EMBL/GenBank/DDBJ databases">
        <title>Multicomponent nature underlies the extraordinary mechanical properties of spider dragline silk.</title>
        <authorList>
            <person name="Kono N."/>
            <person name="Nakamura H."/>
            <person name="Mori M."/>
            <person name="Yoshida Y."/>
            <person name="Ohtoshi R."/>
            <person name="Malay A.D."/>
            <person name="Moran D.A.P."/>
            <person name="Tomita M."/>
            <person name="Numata K."/>
            <person name="Arakawa K."/>
        </authorList>
    </citation>
    <scope>NUCLEOTIDE SEQUENCE</scope>
</reference>
<keyword evidence="2" id="KW-1185">Reference proteome</keyword>
<sequence length="132" mass="14414">MEKNSTAAQCTAVCNLIHSTLKSYHAQFQDAPVSGVPISLHCDRLDNIGCRSAYTKFQVASPLSSRSSWLRFSLMHSKQHCITGSMKTPHSSACKEQRSQFFLEQPKKKVAGSGPDGLASTCTSLGAKYMRS</sequence>
<name>A0A8X6U1M1_NEPPI</name>
<dbReference type="AlphaFoldDB" id="A0A8X6U1M1"/>
<comment type="caution">
    <text evidence="1">The sequence shown here is derived from an EMBL/GenBank/DDBJ whole genome shotgun (WGS) entry which is preliminary data.</text>
</comment>
<evidence type="ECO:0000313" key="2">
    <source>
        <dbReference type="Proteomes" id="UP000887013"/>
    </source>
</evidence>
<dbReference type="EMBL" id="BMAW01021427">
    <property type="protein sequence ID" value="GFT72779.1"/>
    <property type="molecule type" value="Genomic_DNA"/>
</dbReference>
<dbReference type="Proteomes" id="UP000887013">
    <property type="component" value="Unassembled WGS sequence"/>
</dbReference>